<organism evidence="12 13">
    <name type="scientific">Pyrobaculum arsenaticum</name>
    <dbReference type="NCBI Taxonomy" id="121277"/>
    <lineage>
        <taxon>Archaea</taxon>
        <taxon>Thermoproteota</taxon>
        <taxon>Thermoprotei</taxon>
        <taxon>Thermoproteales</taxon>
        <taxon>Thermoproteaceae</taxon>
        <taxon>Pyrobaculum</taxon>
    </lineage>
</organism>
<comment type="caution">
    <text evidence="11">Lacks conserved residue(s) required for the propagation of feature annotation.</text>
</comment>
<proteinExistence type="inferred from homology"/>
<dbReference type="GO" id="GO:0043338">
    <property type="term" value="F:CDP-2,3-bis-(O-geranylgeranyl)-sn-glycerol synthase activity"/>
    <property type="evidence" value="ECO:0007669"/>
    <property type="project" value="UniProtKB-EC"/>
</dbReference>
<evidence type="ECO:0000256" key="4">
    <source>
        <dbReference type="ARBA" id="ARBA00022692"/>
    </source>
</evidence>
<evidence type="ECO:0000313" key="13">
    <source>
        <dbReference type="Proteomes" id="UP000554766"/>
    </source>
</evidence>
<evidence type="ECO:0000256" key="7">
    <source>
        <dbReference type="ARBA" id="ARBA00023098"/>
    </source>
</evidence>
<keyword evidence="8 11" id="KW-0472">Membrane</keyword>
<protein>
    <recommendedName>
        <fullName evidence="11">CDP-archaeol synthase</fullName>
        <ecNumber evidence="11">2.7.7.67</ecNumber>
    </recommendedName>
    <alternativeName>
        <fullName evidence="11">CDP-2,3-bis-(O-geranylgeranyl)-sn-glycerol synthase</fullName>
    </alternativeName>
</protein>
<dbReference type="GO" id="GO:0005886">
    <property type="term" value="C:plasma membrane"/>
    <property type="evidence" value="ECO:0007669"/>
    <property type="project" value="UniProtKB-SubCell"/>
</dbReference>
<dbReference type="UniPathway" id="UPA00940"/>
<feature type="transmembrane region" description="Helical" evidence="11">
    <location>
        <begin position="75"/>
        <end position="97"/>
    </location>
</feature>
<dbReference type="AlphaFoldDB" id="A0A7L4PE86"/>
<evidence type="ECO:0000256" key="11">
    <source>
        <dbReference type="HAMAP-Rule" id="MF_01117"/>
    </source>
</evidence>
<keyword evidence="7 11" id="KW-0443">Lipid metabolism</keyword>
<evidence type="ECO:0000256" key="3">
    <source>
        <dbReference type="ARBA" id="ARBA00022679"/>
    </source>
</evidence>
<comment type="catalytic activity">
    <reaction evidence="11">
        <text>2,3-bis-O-(geranylgeranyl)-sn-glycerol 1-phosphate + CTP + H(+) = CDP-2,3-bis-O-(geranylgeranyl)-sn-glycerol + diphosphate</text>
        <dbReference type="Rhea" id="RHEA:25690"/>
        <dbReference type="ChEBI" id="CHEBI:15378"/>
        <dbReference type="ChEBI" id="CHEBI:33019"/>
        <dbReference type="ChEBI" id="CHEBI:37563"/>
        <dbReference type="ChEBI" id="CHEBI:58837"/>
        <dbReference type="ChEBI" id="CHEBI:58838"/>
        <dbReference type="EC" id="2.7.7.67"/>
    </reaction>
</comment>
<keyword evidence="6 11" id="KW-1133">Transmembrane helix</keyword>
<keyword evidence="5 11" id="KW-0460">Magnesium</keyword>
<reference evidence="12 13" key="1">
    <citation type="journal article" date="2020" name="Nat. Commun.">
        <title>The structures of two archaeal type IV pili illuminate evolutionary relationships.</title>
        <authorList>
            <person name="Wang F."/>
            <person name="Baquero D.P."/>
            <person name="Su Z."/>
            <person name="Beltran L.C."/>
            <person name="Prangishvili D."/>
            <person name="Krupovic M."/>
            <person name="Egelman E.H."/>
        </authorList>
    </citation>
    <scope>NUCLEOTIDE SEQUENCE [LARGE SCALE GENOMIC DNA]</scope>
    <source>
        <strain evidence="12 13">2GA</strain>
    </source>
</reference>
<dbReference type="HAMAP" id="MF_01117">
    <property type="entry name" value="CDP_archaeol_synth"/>
    <property type="match status" value="1"/>
</dbReference>
<dbReference type="GO" id="GO:0046474">
    <property type="term" value="P:glycerophospholipid biosynthetic process"/>
    <property type="evidence" value="ECO:0007669"/>
    <property type="project" value="UniProtKB-UniRule"/>
</dbReference>
<evidence type="ECO:0000256" key="2">
    <source>
        <dbReference type="ARBA" id="ARBA00022516"/>
    </source>
</evidence>
<dbReference type="Proteomes" id="UP000554766">
    <property type="component" value="Unassembled WGS sequence"/>
</dbReference>
<evidence type="ECO:0000256" key="10">
    <source>
        <dbReference type="ARBA" id="ARBA00023264"/>
    </source>
</evidence>
<keyword evidence="1 11" id="KW-1003">Cell membrane</keyword>
<dbReference type="InterPro" id="IPR032690">
    <property type="entry name" value="CarS"/>
</dbReference>
<keyword evidence="9 11" id="KW-0594">Phospholipid biosynthesis</keyword>
<dbReference type="RefSeq" id="WP_011901763.1">
    <property type="nucleotide sequence ID" value="NZ_JAAVJF010000004.1"/>
</dbReference>
<dbReference type="GeneID" id="5054806"/>
<comment type="caution">
    <text evidence="12">The sequence shown here is derived from an EMBL/GenBank/DDBJ whole genome shotgun (WGS) entry which is preliminary data.</text>
</comment>
<dbReference type="NCBIfam" id="NF003114">
    <property type="entry name" value="PRK04032.1"/>
    <property type="match status" value="1"/>
</dbReference>
<keyword evidence="12" id="KW-0548">Nucleotidyltransferase</keyword>
<dbReference type="OMA" id="GKTWRGT"/>
<dbReference type="PANTHER" id="PTHR39650">
    <property type="entry name" value="CDP-ARCHAEOL SYNTHASE"/>
    <property type="match status" value="1"/>
</dbReference>
<keyword evidence="13" id="KW-1185">Reference proteome</keyword>
<evidence type="ECO:0000256" key="8">
    <source>
        <dbReference type="ARBA" id="ARBA00023136"/>
    </source>
</evidence>
<sequence length="164" mass="18195">MDLFVFFALIWPPYVANGSAVLASRLKWRHPVDFGHNFVDGRRLFGDGKTYEGLAIGVVLGTVVGYLPNLLHPTLTLLDALILSVAALLGDLLGAFIKRRLCMPRGHPAFPLDQLDFILMAMLVRSLYADVPVEYIIAASVVTPIIHRATNIAAYILRLKKEPW</sequence>
<dbReference type="EMBL" id="JAAVJF010000004">
    <property type="protein sequence ID" value="NYR16180.1"/>
    <property type="molecule type" value="Genomic_DNA"/>
</dbReference>
<evidence type="ECO:0000313" key="12">
    <source>
        <dbReference type="EMBL" id="NYR16180.1"/>
    </source>
</evidence>
<keyword evidence="10 11" id="KW-1208">Phospholipid metabolism</keyword>
<gene>
    <name evidence="11" type="primary">carS</name>
    <name evidence="12" type="ORF">HC235_09610</name>
</gene>
<keyword evidence="2 11" id="KW-0444">Lipid biosynthesis</keyword>
<comment type="similarity">
    <text evidence="11">Belongs to the CDP-archaeol synthase family.</text>
</comment>
<keyword evidence="3 11" id="KW-0808">Transferase</keyword>
<dbReference type="EC" id="2.7.7.67" evidence="11"/>
<name>A0A7L4PE86_9CREN</name>
<dbReference type="Pfam" id="PF01864">
    <property type="entry name" value="CarS-like"/>
    <property type="match status" value="1"/>
</dbReference>
<dbReference type="SMR" id="A0A7L4PE86"/>
<keyword evidence="4 11" id="KW-0812">Transmembrane</keyword>
<evidence type="ECO:0000256" key="5">
    <source>
        <dbReference type="ARBA" id="ARBA00022842"/>
    </source>
</evidence>
<evidence type="ECO:0000256" key="6">
    <source>
        <dbReference type="ARBA" id="ARBA00022989"/>
    </source>
</evidence>
<dbReference type="PANTHER" id="PTHR39650:SF1">
    <property type="entry name" value="CDP-ARCHAEOL SYNTHASE"/>
    <property type="match status" value="1"/>
</dbReference>
<comment type="function">
    <text evidence="11">Catalyzes the formation of CDP-2,3-bis-(O-geranylgeranyl)-sn-glycerol (CDP-archaeol) from 2,3-bis-(O-geranylgeranyl)-sn-glycerol 1-phosphate (DGGGP) and CTP. This reaction is the third ether-bond-formation step in the biosynthesis of archaeal membrane lipids.</text>
</comment>
<evidence type="ECO:0000256" key="9">
    <source>
        <dbReference type="ARBA" id="ARBA00023209"/>
    </source>
</evidence>
<dbReference type="InterPro" id="IPR002726">
    <property type="entry name" value="CarS_archaea"/>
</dbReference>
<comment type="pathway">
    <text evidence="11">Membrane lipid metabolism; glycerophospholipid metabolism.</text>
</comment>
<accession>A0A7L4PE86</accession>
<comment type="subcellular location">
    <subcellularLocation>
        <location evidence="11">Cell membrane</location>
        <topology evidence="11">Multi-pass membrane protein</topology>
    </subcellularLocation>
</comment>
<comment type="cofactor">
    <cofactor evidence="11">
        <name>Mg(2+)</name>
        <dbReference type="ChEBI" id="CHEBI:18420"/>
    </cofactor>
</comment>
<evidence type="ECO:0000256" key="1">
    <source>
        <dbReference type="ARBA" id="ARBA00022475"/>
    </source>
</evidence>